<dbReference type="EMBL" id="CP063169">
    <property type="protein sequence ID" value="QOR70876.1"/>
    <property type="molecule type" value="Genomic_DNA"/>
</dbReference>
<feature type="compositionally biased region" description="Basic and acidic residues" evidence="8">
    <location>
        <begin position="1"/>
        <end position="13"/>
    </location>
</feature>
<keyword evidence="5 7" id="KW-1133">Transmembrane helix</keyword>
<feature type="compositionally biased region" description="Low complexity" evidence="8">
    <location>
        <begin position="30"/>
        <end position="40"/>
    </location>
</feature>
<feature type="region of interest" description="Disordered" evidence="8">
    <location>
        <begin position="1"/>
        <end position="46"/>
    </location>
</feature>
<keyword evidence="3" id="KW-1003">Cell membrane</keyword>
<protein>
    <submittedName>
        <fullName evidence="10">Phosphonate ABC transporter, permease protein PhnE</fullName>
    </submittedName>
</protein>
<keyword evidence="2 7" id="KW-0813">Transport</keyword>
<accession>A0A7M1STI2</accession>
<dbReference type="KEGG" id="halt:IM660_00710"/>
<evidence type="ECO:0000256" key="5">
    <source>
        <dbReference type="ARBA" id="ARBA00022989"/>
    </source>
</evidence>
<evidence type="ECO:0000256" key="6">
    <source>
        <dbReference type="ARBA" id="ARBA00023136"/>
    </source>
</evidence>
<name>A0A7M1STI2_9MICO</name>
<reference evidence="10 11" key="1">
    <citation type="submission" date="2020-10" db="EMBL/GenBank/DDBJ databases">
        <title>Haloactinobacterium sp. RN3S43, a bacterium isolated from saline soil.</title>
        <authorList>
            <person name="Sun J.-Q."/>
        </authorList>
    </citation>
    <scope>NUCLEOTIDE SEQUENCE [LARGE SCALE GENOMIC DNA]</scope>
    <source>
        <strain evidence="10 11">RN3S43</strain>
    </source>
</reference>
<feature type="transmembrane region" description="Helical" evidence="7">
    <location>
        <begin position="245"/>
        <end position="264"/>
    </location>
</feature>
<dbReference type="AlphaFoldDB" id="A0A7M1STI2"/>
<evidence type="ECO:0000313" key="10">
    <source>
        <dbReference type="EMBL" id="QOR70876.1"/>
    </source>
</evidence>
<feature type="transmembrane region" description="Helical" evidence="7">
    <location>
        <begin position="112"/>
        <end position="132"/>
    </location>
</feature>
<keyword evidence="6 7" id="KW-0472">Membrane</keyword>
<dbReference type="PANTHER" id="PTHR30043">
    <property type="entry name" value="PHOSPHONATES TRANSPORT SYSTEM PERMEASE PROTEIN"/>
    <property type="match status" value="1"/>
</dbReference>
<evidence type="ECO:0000256" key="1">
    <source>
        <dbReference type="ARBA" id="ARBA00004651"/>
    </source>
</evidence>
<evidence type="ECO:0000259" key="9">
    <source>
        <dbReference type="PROSITE" id="PS50928"/>
    </source>
</evidence>
<dbReference type="GO" id="GO:0005886">
    <property type="term" value="C:plasma membrane"/>
    <property type="evidence" value="ECO:0007669"/>
    <property type="project" value="UniProtKB-SubCell"/>
</dbReference>
<dbReference type="GO" id="GO:0015416">
    <property type="term" value="F:ABC-type phosphonate transporter activity"/>
    <property type="evidence" value="ECO:0007669"/>
    <property type="project" value="InterPro"/>
</dbReference>
<dbReference type="Pfam" id="PF00528">
    <property type="entry name" value="BPD_transp_1"/>
    <property type="match status" value="1"/>
</dbReference>
<comment type="similarity">
    <text evidence="7">Belongs to the binding-protein-dependent transport system permease family.</text>
</comment>
<dbReference type="PANTHER" id="PTHR30043:SF1">
    <property type="entry name" value="ABC TRANSPORT SYSTEM PERMEASE PROTEIN P69"/>
    <property type="match status" value="1"/>
</dbReference>
<evidence type="ECO:0000256" key="3">
    <source>
        <dbReference type="ARBA" id="ARBA00022475"/>
    </source>
</evidence>
<comment type="subcellular location">
    <subcellularLocation>
        <location evidence="1 7">Cell membrane</location>
        <topology evidence="1 7">Multi-pass membrane protein</topology>
    </subcellularLocation>
</comment>
<dbReference type="RefSeq" id="WP_193497548.1">
    <property type="nucleotide sequence ID" value="NZ_CP063169.1"/>
</dbReference>
<evidence type="ECO:0000256" key="2">
    <source>
        <dbReference type="ARBA" id="ARBA00022448"/>
    </source>
</evidence>
<keyword evidence="4 7" id="KW-0812">Transmembrane</keyword>
<feature type="domain" description="ABC transmembrane type-1" evidence="9">
    <location>
        <begin position="106"/>
        <end position="288"/>
    </location>
</feature>
<dbReference type="Gene3D" id="1.10.3720.10">
    <property type="entry name" value="MetI-like"/>
    <property type="match status" value="1"/>
</dbReference>
<organism evidence="10 11">
    <name type="scientific">Ruania alkalisoli</name>
    <dbReference type="NCBI Taxonomy" id="2779775"/>
    <lineage>
        <taxon>Bacteria</taxon>
        <taxon>Bacillati</taxon>
        <taxon>Actinomycetota</taxon>
        <taxon>Actinomycetes</taxon>
        <taxon>Micrococcales</taxon>
        <taxon>Ruaniaceae</taxon>
        <taxon>Ruania</taxon>
    </lineage>
</organism>
<evidence type="ECO:0000313" key="11">
    <source>
        <dbReference type="Proteomes" id="UP000593758"/>
    </source>
</evidence>
<dbReference type="NCBIfam" id="TIGR01097">
    <property type="entry name" value="PhnE"/>
    <property type="match status" value="1"/>
</dbReference>
<dbReference type="PROSITE" id="PS50928">
    <property type="entry name" value="ABC_TM1"/>
    <property type="match status" value="1"/>
</dbReference>
<sequence length="308" mass="32326">MSRREVAQCHDEVAPGSAEPVPSPGAVEQTTVTSTPASTPALPPKPSRVTATLTAVVTGAVVLAATAGLNISWTELGDVPGRVVEYLRLMFADPNWEKLPRALFETWRSISMAWLGAIGCVVVSIPLGMLAASGMGPAWLRVGLRAIFAVIRAVPEVIIALVLLTVTGLTPFTGALALGIAGIGTQSKWVYEAVESAPTGATEAVRAAGGSTAEIARWAIWPAVAPVLMSFALYRCEINIRTSAVLGLVGAGGIGSMLSNYTNYREWDTVGMLLIVVVVITMVFDLISGSIRRRIMEGARVRDVDGTG</sequence>
<evidence type="ECO:0000256" key="7">
    <source>
        <dbReference type="RuleBase" id="RU363032"/>
    </source>
</evidence>
<dbReference type="InterPro" id="IPR000515">
    <property type="entry name" value="MetI-like"/>
</dbReference>
<dbReference type="SUPFAM" id="SSF161098">
    <property type="entry name" value="MetI-like"/>
    <property type="match status" value="1"/>
</dbReference>
<dbReference type="Proteomes" id="UP000593758">
    <property type="component" value="Chromosome"/>
</dbReference>
<proteinExistence type="inferred from homology"/>
<evidence type="ECO:0000256" key="4">
    <source>
        <dbReference type="ARBA" id="ARBA00022692"/>
    </source>
</evidence>
<dbReference type="InterPro" id="IPR005769">
    <property type="entry name" value="PhnE/PtxC"/>
</dbReference>
<feature type="transmembrane region" description="Helical" evidence="7">
    <location>
        <begin position="270"/>
        <end position="287"/>
    </location>
</feature>
<dbReference type="InterPro" id="IPR035906">
    <property type="entry name" value="MetI-like_sf"/>
</dbReference>
<evidence type="ECO:0000256" key="8">
    <source>
        <dbReference type="SAM" id="MobiDB-lite"/>
    </source>
</evidence>
<keyword evidence="11" id="KW-1185">Reference proteome</keyword>
<gene>
    <name evidence="10" type="primary">phnE</name>
    <name evidence="10" type="ORF">IM660_00710</name>
</gene>